<comment type="similarity">
    <text evidence="2">Belongs to the bacterial solute-binding protein 1 family.</text>
</comment>
<evidence type="ECO:0000313" key="5">
    <source>
        <dbReference type="Proteomes" id="UP001470809"/>
    </source>
</evidence>
<dbReference type="SUPFAM" id="SSF53850">
    <property type="entry name" value="Periplasmic binding protein-like II"/>
    <property type="match status" value="1"/>
</dbReference>
<accession>A0AAN0MCJ1</accession>
<dbReference type="PANTHER" id="PTHR43649">
    <property type="entry name" value="ARABINOSE-BINDING PROTEIN-RELATED"/>
    <property type="match status" value="1"/>
</dbReference>
<comment type="subcellular location">
    <subcellularLocation>
        <location evidence="1">Periplasm</location>
    </subcellularLocation>
</comment>
<dbReference type="PANTHER" id="PTHR43649:SF12">
    <property type="entry name" value="DIACETYLCHITOBIOSE BINDING PROTEIN DASA"/>
    <property type="match status" value="1"/>
</dbReference>
<proteinExistence type="inferred from homology"/>
<reference evidence="5" key="1">
    <citation type="submission" date="2024-04" db="EMBL/GenBank/DDBJ databases">
        <title>Phylogenomic analyses of a clade within the roseobacter group suggest taxonomic reassignments of species of the genera Aestuariivita, Citreicella, Loktanella, Nautella, Pelagibaca, Ruegeria, Thalassobius, Thiobacimonas and Tropicibacter, and the proposal o.</title>
        <authorList>
            <person name="Jeon C.O."/>
        </authorList>
    </citation>
    <scope>NUCLEOTIDE SEQUENCE [LARGE SCALE GENOMIC DNA]</scope>
    <source>
        <strain evidence="5">SS1-5</strain>
    </source>
</reference>
<organism evidence="4 5">
    <name type="scientific">Yoonia rhodophyticola</name>
    <dbReference type="NCBI Taxonomy" id="3137370"/>
    <lineage>
        <taxon>Bacteria</taxon>
        <taxon>Pseudomonadati</taxon>
        <taxon>Pseudomonadota</taxon>
        <taxon>Alphaproteobacteria</taxon>
        <taxon>Rhodobacterales</taxon>
        <taxon>Paracoccaceae</taxon>
        <taxon>Yoonia</taxon>
    </lineage>
</organism>
<dbReference type="RefSeq" id="WP_342078357.1">
    <property type="nucleotide sequence ID" value="NZ_CP151767.2"/>
</dbReference>
<dbReference type="AlphaFoldDB" id="A0AAN0MCJ1"/>
<protein>
    <submittedName>
        <fullName evidence="4">ABC transporter substrate-binding protein</fullName>
    </submittedName>
</protein>
<sequence length="413" mass="43289">MTLMRNLTLSTAFVALSTGAALAGGHADCGDGRLNIIGNEFPAIQTVAAAAQACAGDGAEANLTSEHQTLNVAGMTGNPAEYTTAIVANSSIVALINEDVIQPLDDLVAEFGQDIPKQQLITVDGKVMAVAFMANAQHLVYRADVLQQIGAEVPTSYEEVLDAAAKIREAGIMEYPVGGAYAAGWNLAQEFTNMYIGTGGSFFEPGTAQVSINNAQGVEALEMMKALSEYMNPDYLTHDSNATSAEWEAGNVALMNMWGSRTGVLMDDEGSEAVVYENTKVGGPLTVGDSGTPATTLWWDGWTVAKNISDEDAATTFKAMKAGVSSDILNDETMSQAVWLMDGFEPAPVNEGVLASVAAGSTPYPMVPFQGLLHTALGDNIADFLQGNESAEQTLADIEAAYTAAATENGFLQ</sequence>
<evidence type="ECO:0000256" key="1">
    <source>
        <dbReference type="ARBA" id="ARBA00004418"/>
    </source>
</evidence>
<dbReference type="InterPro" id="IPR006059">
    <property type="entry name" value="SBP"/>
</dbReference>
<dbReference type="EMBL" id="CP151767">
    <property type="protein sequence ID" value="WZU69065.1"/>
    <property type="molecule type" value="Genomic_DNA"/>
</dbReference>
<dbReference type="InterPro" id="IPR050490">
    <property type="entry name" value="Bact_solute-bd_prot1"/>
</dbReference>
<evidence type="ECO:0000313" key="4">
    <source>
        <dbReference type="EMBL" id="WZU69065.1"/>
    </source>
</evidence>
<dbReference type="Proteomes" id="UP001470809">
    <property type="component" value="Chromosome"/>
</dbReference>
<keyword evidence="5" id="KW-1185">Reference proteome</keyword>
<dbReference type="Gene3D" id="3.40.190.10">
    <property type="entry name" value="Periplasmic binding protein-like II"/>
    <property type="match status" value="1"/>
</dbReference>
<evidence type="ECO:0000256" key="2">
    <source>
        <dbReference type="ARBA" id="ARBA00008520"/>
    </source>
</evidence>
<dbReference type="GO" id="GO:0042597">
    <property type="term" value="C:periplasmic space"/>
    <property type="evidence" value="ECO:0007669"/>
    <property type="project" value="UniProtKB-SubCell"/>
</dbReference>
<reference evidence="4 5" key="2">
    <citation type="submission" date="2024-08" db="EMBL/GenBank/DDBJ databases">
        <title>Phylogenomic analyses of a clade within the roseobacter group suggest taxonomic reassignments of species of the genera Aestuariivita, Citreicella, Loktanella, Nautella, Pelagibaca, Ruegeria, Thalassobius, Thiobacimonas and Tropicibacter, and the proposal o.</title>
        <authorList>
            <person name="Jeon C.O."/>
        </authorList>
    </citation>
    <scope>NUCLEOTIDE SEQUENCE [LARGE SCALE GENOMIC DNA]</scope>
    <source>
        <strain evidence="4 5">SS1-5</strain>
    </source>
</reference>
<evidence type="ECO:0000256" key="3">
    <source>
        <dbReference type="SAM" id="SignalP"/>
    </source>
</evidence>
<dbReference type="KEGG" id="yrh:AABB31_09485"/>
<gene>
    <name evidence="4" type="ORF">AABB31_09485</name>
</gene>
<feature type="signal peptide" evidence="3">
    <location>
        <begin position="1"/>
        <end position="23"/>
    </location>
</feature>
<dbReference type="Pfam" id="PF01547">
    <property type="entry name" value="SBP_bac_1"/>
    <property type="match status" value="1"/>
</dbReference>
<name>A0AAN0MCJ1_9RHOB</name>
<keyword evidence="3" id="KW-0732">Signal</keyword>
<feature type="chain" id="PRO_5042814965" evidence="3">
    <location>
        <begin position="24"/>
        <end position="413"/>
    </location>
</feature>